<feature type="domain" description="C-type lectin" evidence="9">
    <location>
        <begin position="137"/>
        <end position="256"/>
    </location>
</feature>
<dbReference type="InterPro" id="IPR016186">
    <property type="entry name" value="C-type_lectin-like/link_sf"/>
</dbReference>
<evidence type="ECO:0000256" key="5">
    <source>
        <dbReference type="ARBA" id="ARBA00023180"/>
    </source>
</evidence>
<keyword evidence="8" id="KW-0812">Transmembrane</keyword>
<dbReference type="SMART" id="SM00034">
    <property type="entry name" value="CLECT"/>
    <property type="match status" value="1"/>
</dbReference>
<evidence type="ECO:0000256" key="4">
    <source>
        <dbReference type="ARBA" id="ARBA00023157"/>
    </source>
</evidence>
<dbReference type="InterPro" id="IPR001304">
    <property type="entry name" value="C-type_lectin-like"/>
</dbReference>
<dbReference type="InterPro" id="IPR052309">
    <property type="entry name" value="C-type_Lectin_Domain_Fam1"/>
</dbReference>
<evidence type="ECO:0000256" key="1">
    <source>
        <dbReference type="ARBA" id="ARBA00004613"/>
    </source>
</evidence>
<keyword evidence="8" id="KW-0472">Membrane</keyword>
<organism evidence="10 11">
    <name type="scientific">Pogona vitticeps</name>
    <name type="common">central bearded dragon</name>
    <dbReference type="NCBI Taxonomy" id="103695"/>
    <lineage>
        <taxon>Eukaryota</taxon>
        <taxon>Metazoa</taxon>
        <taxon>Chordata</taxon>
        <taxon>Craniata</taxon>
        <taxon>Vertebrata</taxon>
        <taxon>Euteleostomi</taxon>
        <taxon>Lepidosauria</taxon>
        <taxon>Squamata</taxon>
        <taxon>Bifurcata</taxon>
        <taxon>Unidentata</taxon>
        <taxon>Episquamata</taxon>
        <taxon>Toxicofera</taxon>
        <taxon>Iguania</taxon>
        <taxon>Acrodonta</taxon>
        <taxon>Agamidae</taxon>
        <taxon>Amphibolurinae</taxon>
        <taxon>Pogona</taxon>
    </lineage>
</organism>
<proteinExistence type="predicted"/>
<keyword evidence="4" id="KW-1015">Disulfide bond</keyword>
<evidence type="ECO:0000313" key="10">
    <source>
        <dbReference type="Proteomes" id="UP001652642"/>
    </source>
</evidence>
<keyword evidence="8" id="KW-1133">Transmembrane helix</keyword>
<keyword evidence="6" id="KW-0175">Coiled coil</keyword>
<dbReference type="RefSeq" id="XP_072858501.1">
    <property type="nucleotide sequence ID" value="XM_073002400.1"/>
</dbReference>
<dbReference type="Gene3D" id="3.10.100.10">
    <property type="entry name" value="Mannose-Binding Protein A, subunit A"/>
    <property type="match status" value="1"/>
</dbReference>
<feature type="transmembrane region" description="Helical" evidence="8">
    <location>
        <begin position="47"/>
        <end position="67"/>
    </location>
</feature>
<dbReference type="SUPFAM" id="SSF56436">
    <property type="entry name" value="C-type lectin-like"/>
    <property type="match status" value="1"/>
</dbReference>
<reference evidence="11" key="1">
    <citation type="submission" date="2025-08" db="UniProtKB">
        <authorList>
            <consortium name="RefSeq"/>
        </authorList>
    </citation>
    <scope>IDENTIFICATION</scope>
</reference>
<accession>A0ABM5GLG6</accession>
<evidence type="ECO:0000256" key="6">
    <source>
        <dbReference type="SAM" id="Coils"/>
    </source>
</evidence>
<evidence type="ECO:0000259" key="9">
    <source>
        <dbReference type="PROSITE" id="PS50041"/>
    </source>
</evidence>
<gene>
    <name evidence="11" type="primary">LOC110090285</name>
</gene>
<keyword evidence="3" id="KW-0430">Lectin</keyword>
<evidence type="ECO:0000256" key="2">
    <source>
        <dbReference type="ARBA" id="ARBA00022525"/>
    </source>
</evidence>
<evidence type="ECO:0000256" key="7">
    <source>
        <dbReference type="SAM" id="MobiDB-lite"/>
    </source>
</evidence>
<feature type="region of interest" description="Disordered" evidence="7">
    <location>
        <begin position="1"/>
        <end position="36"/>
    </location>
</feature>
<feature type="compositionally biased region" description="Basic and acidic residues" evidence="7">
    <location>
        <begin position="1"/>
        <end position="19"/>
    </location>
</feature>
<name>A0ABM5GLG6_9SAUR</name>
<dbReference type="PANTHER" id="PTHR46490:SF6">
    <property type="entry name" value="ASIALOGLYCOPROTEIN RECEPTOR 1-LIKE-RELATED"/>
    <property type="match status" value="1"/>
</dbReference>
<evidence type="ECO:0000256" key="8">
    <source>
        <dbReference type="SAM" id="Phobius"/>
    </source>
</evidence>
<keyword evidence="10" id="KW-1185">Reference proteome</keyword>
<dbReference type="PANTHER" id="PTHR46490">
    <property type="entry name" value="C-TYPE LECTIN DOMAIN FAMILY 12 MEMBER A-RELATED"/>
    <property type="match status" value="1"/>
</dbReference>
<keyword evidence="2" id="KW-0964">Secreted</keyword>
<dbReference type="InterPro" id="IPR016187">
    <property type="entry name" value="CTDL_fold"/>
</dbReference>
<evidence type="ECO:0000313" key="11">
    <source>
        <dbReference type="RefSeq" id="XP_072858501.1"/>
    </source>
</evidence>
<sequence>MAPKKPPKEAAAPKEKAGEPPKPPGPGDEAPKKPFLETPEGAKTVRILAAVWFVLAVIMVIMYAVLLNKDWNIRQALIMMREFAIEFDPRYEDKTDFQVVGLAQNLSSEMLEWGLKNDELQAEIDKLAKTLDQWKAYDKNLYHFSKDDINWNEAVDECNTRESGLVFVKWGEEQAFIDDQVSQQKKPYWIGLKKNESAFNGVIWLGGFKAGTVYWDTKHGQPKKENGDCVFVHFDCISKRCWHYGKCTDKRRFVCKKEPIAKWYYA</sequence>
<protein>
    <submittedName>
        <fullName evidence="11">CD209 antigen-like protein C</fullName>
    </submittedName>
</protein>
<dbReference type="PROSITE" id="PS50041">
    <property type="entry name" value="C_TYPE_LECTIN_2"/>
    <property type="match status" value="1"/>
</dbReference>
<evidence type="ECO:0000256" key="3">
    <source>
        <dbReference type="ARBA" id="ARBA00022734"/>
    </source>
</evidence>
<feature type="coiled-coil region" evidence="6">
    <location>
        <begin position="103"/>
        <end position="137"/>
    </location>
</feature>
<dbReference type="GeneID" id="110090285"/>
<keyword evidence="5" id="KW-0325">Glycoprotein</keyword>
<dbReference type="Pfam" id="PF00059">
    <property type="entry name" value="Lectin_C"/>
    <property type="match status" value="1"/>
</dbReference>
<dbReference type="Proteomes" id="UP001652642">
    <property type="component" value="Chromosome 5"/>
</dbReference>
<comment type="subcellular location">
    <subcellularLocation>
        <location evidence="1">Secreted</location>
    </subcellularLocation>
</comment>